<dbReference type="AlphaFoldDB" id="A0A4R2ITR4"/>
<dbReference type="PANTHER" id="PTHR46211:SF14">
    <property type="entry name" value="GLYCEROPHOSPHODIESTER PHOSPHODIESTERASE"/>
    <property type="match status" value="1"/>
</dbReference>
<dbReference type="GO" id="GO:0008081">
    <property type="term" value="F:phosphoric diester hydrolase activity"/>
    <property type="evidence" value="ECO:0007669"/>
    <property type="project" value="InterPro"/>
</dbReference>
<dbReference type="PANTHER" id="PTHR46211">
    <property type="entry name" value="GLYCEROPHOSPHORYL DIESTER PHOSPHODIESTERASE"/>
    <property type="match status" value="1"/>
</dbReference>
<gene>
    <name evidence="2" type="ORF">EV192_115172</name>
</gene>
<dbReference type="InterPro" id="IPR030395">
    <property type="entry name" value="GP_PDE_dom"/>
</dbReference>
<dbReference type="InterPro" id="IPR017946">
    <property type="entry name" value="PLC-like_Pdiesterase_TIM-brl"/>
</dbReference>
<sequence>MTTIAVVAGLVTAAPAQAHPWRGDFDLEAHRGGIGLRSESTLSSFGNAIRLGVRTLELDLQITKDGQAVVTHDRKVDGSKCLDTQPVTAGDPLFPYVGKYVKDLTFAQVETLDCGSKKLRDFPNQVISPGSRMPLLSQVFDLVKKYRADDVRLNVETKVEAGAPQETAPREQFVQVAAAEIRKAGFERRVTIQSFDWGSLIRMRQVDPKLPLVALTNIDFLQTGQPGRSPWLGGLDIDDFGGDPIAAIKSFGAYAFSPVHGTPQGGHVGDPGYVPYVTKDMVRHAHDNGIKVIPWTVDDVPTMNKLIDDGVDGLITDYPDVLRTVLQSRGFRLPRGYASPLDIQAHRGGRALRPENTLVSFSYALGLPDVSTLEMDIGITKDNVMVVNHDRFINGAHCIDTKPARPGDPLFPYVGKFLRQLTLAQVKTVDCGTKTLPDFPKQVAFPGTRIPTLAEVFDLVKSSGRTDVAMNIETKLSPIAPQETASYWQFTFQLVGAIEAAGFAHRATIQSFDWRTIRLSHAIDPRIDTVALIWQYGPEECKTLADECSLQAVYGDPSVQSPWTGGLDWWKFKDLGKLARAAGASAISPNWQVDDPHQTKAPNADWYLRTDPAYYFGPDAPTLLTRYGIKTVPYTVDDEATMQHVIDLGVTGIISDDPALLVAVARRNGLR</sequence>
<dbReference type="SUPFAM" id="SSF51695">
    <property type="entry name" value="PLC-like phosphodiesterases"/>
    <property type="match status" value="2"/>
</dbReference>
<organism evidence="2 3">
    <name type="scientific">Actinocrispum wychmicini</name>
    <dbReference type="NCBI Taxonomy" id="1213861"/>
    <lineage>
        <taxon>Bacteria</taxon>
        <taxon>Bacillati</taxon>
        <taxon>Actinomycetota</taxon>
        <taxon>Actinomycetes</taxon>
        <taxon>Pseudonocardiales</taxon>
        <taxon>Pseudonocardiaceae</taxon>
        <taxon>Actinocrispum</taxon>
    </lineage>
</organism>
<keyword evidence="3" id="KW-1185">Reference proteome</keyword>
<proteinExistence type="predicted"/>
<dbReference type="Pfam" id="PF03009">
    <property type="entry name" value="GDPD"/>
    <property type="match status" value="2"/>
</dbReference>
<feature type="domain" description="GP-PDE" evidence="1">
    <location>
        <begin position="341"/>
        <end position="665"/>
    </location>
</feature>
<protein>
    <submittedName>
        <fullName evidence="2">Glycerophosphoryl diester phosphodiesterase</fullName>
    </submittedName>
</protein>
<comment type="caution">
    <text evidence="2">The sequence shown here is derived from an EMBL/GenBank/DDBJ whole genome shotgun (WGS) entry which is preliminary data.</text>
</comment>
<name>A0A4R2ITR4_9PSEU</name>
<evidence type="ECO:0000313" key="3">
    <source>
        <dbReference type="Proteomes" id="UP000295680"/>
    </source>
</evidence>
<reference evidence="2 3" key="1">
    <citation type="submission" date="2019-03" db="EMBL/GenBank/DDBJ databases">
        <title>Genomic Encyclopedia of Type Strains, Phase IV (KMG-IV): sequencing the most valuable type-strain genomes for metagenomic binning, comparative biology and taxonomic classification.</title>
        <authorList>
            <person name="Goeker M."/>
        </authorList>
    </citation>
    <scope>NUCLEOTIDE SEQUENCE [LARGE SCALE GENOMIC DNA]</scope>
    <source>
        <strain evidence="2 3">DSM 45934</strain>
    </source>
</reference>
<dbReference type="Gene3D" id="3.20.20.190">
    <property type="entry name" value="Phosphatidylinositol (PI) phosphodiesterase"/>
    <property type="match status" value="2"/>
</dbReference>
<evidence type="ECO:0000259" key="1">
    <source>
        <dbReference type="PROSITE" id="PS51704"/>
    </source>
</evidence>
<dbReference type="EMBL" id="SLWS01000015">
    <property type="protein sequence ID" value="TCO48951.1"/>
    <property type="molecule type" value="Genomic_DNA"/>
</dbReference>
<dbReference type="Proteomes" id="UP000295680">
    <property type="component" value="Unassembled WGS sequence"/>
</dbReference>
<accession>A0A4R2ITR4</accession>
<dbReference type="PROSITE" id="PS50007">
    <property type="entry name" value="PIPLC_X_DOMAIN"/>
    <property type="match status" value="1"/>
</dbReference>
<feature type="domain" description="GP-PDE" evidence="1">
    <location>
        <begin position="25"/>
        <end position="326"/>
    </location>
</feature>
<dbReference type="PROSITE" id="PS51704">
    <property type="entry name" value="GP_PDE"/>
    <property type="match status" value="2"/>
</dbReference>
<dbReference type="GO" id="GO:0006629">
    <property type="term" value="P:lipid metabolic process"/>
    <property type="evidence" value="ECO:0007669"/>
    <property type="project" value="InterPro"/>
</dbReference>
<evidence type="ECO:0000313" key="2">
    <source>
        <dbReference type="EMBL" id="TCO48951.1"/>
    </source>
</evidence>